<reference evidence="2" key="1">
    <citation type="submission" date="2024-05" db="EMBL/GenBank/DDBJ databases">
        <authorList>
            <person name="Kim S."/>
            <person name="Heo J."/>
            <person name="Choi H."/>
            <person name="Choi Y."/>
            <person name="Kwon S.-W."/>
            <person name="Kim Y."/>
        </authorList>
    </citation>
    <scope>NUCLEOTIDE SEQUENCE</scope>
    <source>
        <strain evidence="2">KACC 23698</strain>
    </source>
</reference>
<protein>
    <submittedName>
        <fullName evidence="2">VOC family protein</fullName>
    </submittedName>
</protein>
<gene>
    <name evidence="2" type="ORF">ABEG18_08505</name>
</gene>
<organism evidence="2">
    <name type="scientific">Alsobacter sp. KACC 23698</name>
    <dbReference type="NCBI Taxonomy" id="3149229"/>
    <lineage>
        <taxon>Bacteria</taxon>
        <taxon>Pseudomonadati</taxon>
        <taxon>Pseudomonadota</taxon>
        <taxon>Alphaproteobacteria</taxon>
        <taxon>Hyphomicrobiales</taxon>
        <taxon>Alsobacteraceae</taxon>
        <taxon>Alsobacter</taxon>
    </lineage>
</organism>
<feature type="domain" description="VOC" evidence="1">
    <location>
        <begin position="7"/>
        <end position="128"/>
    </location>
</feature>
<evidence type="ECO:0000259" key="1">
    <source>
        <dbReference type="PROSITE" id="PS51819"/>
    </source>
</evidence>
<dbReference type="RefSeq" id="WP_406857641.1">
    <property type="nucleotide sequence ID" value="NZ_CP157484.1"/>
</dbReference>
<sequence length="130" mass="14689">MTSSNRPPHSATEKLISFLYYRDLPAAMRFYEDVLGLTLEIDQGWSKIYRVTANGYIGLVDESRGSHRANNIKPVQICMRVADVDAWYAYIRSVGPSGLREPRSNAALKIRAFVFDDPEGYQLEIQSSLA</sequence>
<evidence type="ECO:0000313" key="2">
    <source>
        <dbReference type="EMBL" id="XBO40783.1"/>
    </source>
</evidence>
<dbReference type="InterPro" id="IPR004360">
    <property type="entry name" value="Glyas_Fos-R_dOase_dom"/>
</dbReference>
<dbReference type="Pfam" id="PF00903">
    <property type="entry name" value="Glyoxalase"/>
    <property type="match status" value="1"/>
</dbReference>
<accession>A0AAU7JK45</accession>
<dbReference type="AlphaFoldDB" id="A0AAU7JK45"/>
<dbReference type="InterPro" id="IPR029068">
    <property type="entry name" value="Glyas_Bleomycin-R_OHBP_Dase"/>
</dbReference>
<dbReference type="EMBL" id="CP157484">
    <property type="protein sequence ID" value="XBO40783.1"/>
    <property type="molecule type" value="Genomic_DNA"/>
</dbReference>
<dbReference type="PROSITE" id="PS51819">
    <property type="entry name" value="VOC"/>
    <property type="match status" value="1"/>
</dbReference>
<dbReference type="Gene3D" id="3.10.180.10">
    <property type="entry name" value="2,3-Dihydroxybiphenyl 1,2-Dioxygenase, domain 1"/>
    <property type="match status" value="1"/>
</dbReference>
<dbReference type="InterPro" id="IPR037523">
    <property type="entry name" value="VOC_core"/>
</dbReference>
<dbReference type="SUPFAM" id="SSF54593">
    <property type="entry name" value="Glyoxalase/Bleomycin resistance protein/Dihydroxybiphenyl dioxygenase"/>
    <property type="match status" value="1"/>
</dbReference>
<proteinExistence type="predicted"/>
<name>A0AAU7JK45_9HYPH</name>